<accession>A0A3G8LX72</accession>
<proteinExistence type="predicted"/>
<dbReference type="RefSeq" id="WP_124730845.1">
    <property type="nucleotide sequence ID" value="NZ_CBCSKC010000101.1"/>
</dbReference>
<dbReference type="InterPro" id="IPR020016">
    <property type="entry name" value="Decahaem-assoc_OM_MtrB/PioB"/>
</dbReference>
<keyword evidence="2" id="KW-1185">Reference proteome</keyword>
<dbReference type="KEGG" id="slj:EGC82_11245"/>
<evidence type="ECO:0000313" key="2">
    <source>
        <dbReference type="Proteomes" id="UP000278035"/>
    </source>
</evidence>
<dbReference type="EMBL" id="CP034015">
    <property type="protein sequence ID" value="AZG73288.1"/>
    <property type="molecule type" value="Genomic_DNA"/>
</dbReference>
<organism evidence="1 2">
    <name type="scientific">Shewanella livingstonensis</name>
    <dbReference type="NCBI Taxonomy" id="150120"/>
    <lineage>
        <taxon>Bacteria</taxon>
        <taxon>Pseudomonadati</taxon>
        <taxon>Pseudomonadota</taxon>
        <taxon>Gammaproteobacteria</taxon>
        <taxon>Alteromonadales</taxon>
        <taxon>Shewanellaceae</taxon>
        <taxon>Shewanella</taxon>
    </lineage>
</organism>
<sequence>MGGSISDDDNHSANALGYDDGFTGAIDANAATVTDSGIRTEIYAKDLGSKRGDAAVHVKVLKMSKKRK</sequence>
<dbReference type="AlphaFoldDB" id="A0A3G8LX72"/>
<name>A0A3G8LX72_9GAMM</name>
<evidence type="ECO:0000313" key="1">
    <source>
        <dbReference type="EMBL" id="AZG73288.1"/>
    </source>
</evidence>
<dbReference type="Pfam" id="PF11854">
    <property type="entry name" value="MtrB_PioB"/>
    <property type="match status" value="1"/>
</dbReference>
<dbReference type="Proteomes" id="UP000278035">
    <property type="component" value="Chromosome"/>
</dbReference>
<reference evidence="2" key="1">
    <citation type="submission" date="2018-11" db="EMBL/GenBank/DDBJ databases">
        <title>Shewanella sp. M2.</title>
        <authorList>
            <person name="Hwang Y.J."/>
            <person name="Hwang C.Y."/>
        </authorList>
    </citation>
    <scope>NUCLEOTIDE SEQUENCE [LARGE SCALE GENOMIC DNA]</scope>
    <source>
        <strain evidence="2">LMG 19866</strain>
    </source>
</reference>
<protein>
    <submittedName>
        <fullName evidence="1">Uncharacterized protein</fullName>
    </submittedName>
</protein>
<gene>
    <name evidence="1" type="ORF">EGC82_11245</name>
</gene>